<evidence type="ECO:0000313" key="2">
    <source>
        <dbReference type="EMBL" id="GHE48298.1"/>
    </source>
</evidence>
<dbReference type="SUPFAM" id="SSF53474">
    <property type="entry name" value="alpha/beta-Hydrolases"/>
    <property type="match status" value="1"/>
</dbReference>
<comment type="caution">
    <text evidence="2">The sequence shown here is derived from an EMBL/GenBank/DDBJ whole genome shotgun (WGS) entry which is preliminary data.</text>
</comment>
<dbReference type="PANTHER" id="PTHR43798">
    <property type="entry name" value="MONOACYLGLYCEROL LIPASE"/>
    <property type="match status" value="1"/>
</dbReference>
<evidence type="ECO:0000259" key="1">
    <source>
        <dbReference type="Pfam" id="PF00561"/>
    </source>
</evidence>
<dbReference type="EMBL" id="BNAT01000032">
    <property type="protein sequence ID" value="GHE48298.1"/>
    <property type="molecule type" value="Genomic_DNA"/>
</dbReference>
<dbReference type="Proteomes" id="UP000603227">
    <property type="component" value="Unassembled WGS sequence"/>
</dbReference>
<protein>
    <submittedName>
        <fullName evidence="2">Hydrolase</fullName>
    </submittedName>
</protein>
<reference evidence="2" key="2">
    <citation type="submission" date="2020-09" db="EMBL/GenBank/DDBJ databases">
        <authorList>
            <person name="Sun Q."/>
            <person name="Zhou Y."/>
        </authorList>
    </citation>
    <scope>NUCLEOTIDE SEQUENCE</scope>
    <source>
        <strain evidence="2">CGMCC 4.7403</strain>
    </source>
</reference>
<dbReference type="InterPro" id="IPR050266">
    <property type="entry name" value="AB_hydrolase_sf"/>
</dbReference>
<accession>A0A918ZEJ2</accession>
<dbReference type="GO" id="GO:0016020">
    <property type="term" value="C:membrane"/>
    <property type="evidence" value="ECO:0007669"/>
    <property type="project" value="TreeGrafter"/>
</dbReference>
<dbReference type="GO" id="GO:0046464">
    <property type="term" value="P:acylglycerol catabolic process"/>
    <property type="evidence" value="ECO:0007669"/>
    <property type="project" value="TreeGrafter"/>
</dbReference>
<dbReference type="Pfam" id="PF00561">
    <property type="entry name" value="Abhydrolase_1"/>
    <property type="match status" value="1"/>
</dbReference>
<sequence>MVKGIGGRTGLRHARPSRLSGTPNVWDFVQKTINTVTAMTSLSPALSTAVTGSGPALLLAHDVGTQAENDFGTIIPALSTGHTVIAPDYPGSAGTPRAEGPLTLDGLADAIVAAADTAGQDTFTVLGHSLGAAVAVRAAVRHPERVKGLVLTAGFVTPDQRMKITAAMFLDCLARHDFTGYAQLAVLTAFGDTMLSAFTPDQMEYALKKIAGSVEAGAEEQFTLARTVDVSADLERITVPTLVVAPVEDVFVSPAASQALAAGIAGSEYAEIQSGHLVAEAGPAWLARVDEFLAAHGL</sequence>
<dbReference type="PANTHER" id="PTHR43798:SF5">
    <property type="entry name" value="MONOACYLGLYCEROL LIPASE ABHD6"/>
    <property type="match status" value="1"/>
</dbReference>
<dbReference type="AlphaFoldDB" id="A0A918ZEJ2"/>
<organism evidence="2 3">
    <name type="scientific">Streptomyces capitiformicae</name>
    <dbReference type="NCBI Taxonomy" id="2014920"/>
    <lineage>
        <taxon>Bacteria</taxon>
        <taxon>Bacillati</taxon>
        <taxon>Actinomycetota</taxon>
        <taxon>Actinomycetes</taxon>
        <taxon>Kitasatosporales</taxon>
        <taxon>Streptomycetaceae</taxon>
        <taxon>Streptomyces</taxon>
    </lineage>
</organism>
<dbReference type="InterPro" id="IPR000073">
    <property type="entry name" value="AB_hydrolase_1"/>
</dbReference>
<evidence type="ECO:0000313" key="3">
    <source>
        <dbReference type="Proteomes" id="UP000603227"/>
    </source>
</evidence>
<dbReference type="Gene3D" id="3.40.50.1820">
    <property type="entry name" value="alpha/beta hydrolase"/>
    <property type="match status" value="1"/>
</dbReference>
<proteinExistence type="predicted"/>
<reference evidence="2" key="1">
    <citation type="journal article" date="2014" name="Int. J. Syst. Evol. Microbiol.">
        <title>Complete genome sequence of Corynebacterium casei LMG S-19264T (=DSM 44701T), isolated from a smear-ripened cheese.</title>
        <authorList>
            <consortium name="US DOE Joint Genome Institute (JGI-PGF)"/>
            <person name="Walter F."/>
            <person name="Albersmeier A."/>
            <person name="Kalinowski J."/>
            <person name="Ruckert C."/>
        </authorList>
    </citation>
    <scope>NUCLEOTIDE SEQUENCE</scope>
    <source>
        <strain evidence="2">CGMCC 4.7403</strain>
    </source>
</reference>
<keyword evidence="2" id="KW-0378">Hydrolase</keyword>
<dbReference type="InterPro" id="IPR029058">
    <property type="entry name" value="AB_hydrolase_fold"/>
</dbReference>
<gene>
    <name evidence="2" type="ORF">GCM10017771_69400</name>
</gene>
<feature type="domain" description="AB hydrolase-1" evidence="1">
    <location>
        <begin position="56"/>
        <end position="279"/>
    </location>
</feature>
<dbReference type="PRINTS" id="PR00111">
    <property type="entry name" value="ABHYDROLASE"/>
</dbReference>
<keyword evidence="3" id="KW-1185">Reference proteome</keyword>
<dbReference type="GO" id="GO:0047372">
    <property type="term" value="F:monoacylglycerol lipase activity"/>
    <property type="evidence" value="ECO:0007669"/>
    <property type="project" value="TreeGrafter"/>
</dbReference>
<name>A0A918ZEJ2_9ACTN</name>